<proteinExistence type="predicted"/>
<dbReference type="InterPro" id="IPR036942">
    <property type="entry name" value="Beta-barrel_TonB_sf"/>
</dbReference>
<dbReference type="Proteomes" id="UP001427805">
    <property type="component" value="Unassembled WGS sequence"/>
</dbReference>
<evidence type="ECO:0000313" key="7">
    <source>
        <dbReference type="Proteomes" id="UP001427805"/>
    </source>
</evidence>
<feature type="compositionally biased region" description="Gly residues" evidence="4">
    <location>
        <begin position="708"/>
        <end position="734"/>
    </location>
</feature>
<feature type="compositionally biased region" description="Basic and acidic residues" evidence="4">
    <location>
        <begin position="662"/>
        <end position="674"/>
    </location>
</feature>
<gene>
    <name evidence="6" type="ORF">TPR58_15980</name>
</gene>
<feature type="region of interest" description="Disordered" evidence="4">
    <location>
        <begin position="33"/>
        <end position="52"/>
    </location>
</feature>
<reference evidence="6 7" key="1">
    <citation type="submission" date="2024-05" db="EMBL/GenBank/DDBJ databases">
        <title>Sphingomonas sp. HF-S3 16S ribosomal RNA gene Genome sequencing and assembly.</title>
        <authorList>
            <person name="Lee H."/>
        </authorList>
    </citation>
    <scope>NUCLEOTIDE SEQUENCE [LARGE SCALE GENOMIC DNA]</scope>
    <source>
        <strain evidence="6 7">HF-S3</strain>
    </source>
</reference>
<dbReference type="InterPro" id="IPR037066">
    <property type="entry name" value="Plug_dom_sf"/>
</dbReference>
<keyword evidence="7" id="KW-1185">Reference proteome</keyword>
<protein>
    <submittedName>
        <fullName evidence="6">TonB-dependent receptor</fullName>
    </submittedName>
</protein>
<evidence type="ECO:0000313" key="6">
    <source>
        <dbReference type="EMBL" id="MEN3748675.1"/>
    </source>
</evidence>
<evidence type="ECO:0000256" key="3">
    <source>
        <dbReference type="ARBA" id="ARBA00023237"/>
    </source>
</evidence>
<feature type="compositionally biased region" description="Low complexity" evidence="4">
    <location>
        <begin position="695"/>
        <end position="707"/>
    </location>
</feature>
<dbReference type="PANTHER" id="PTHR47234:SF1">
    <property type="entry name" value="TONB-DEPENDENT RECEPTOR"/>
    <property type="match status" value="1"/>
</dbReference>
<keyword evidence="2" id="KW-0472">Membrane</keyword>
<evidence type="ECO:0000256" key="1">
    <source>
        <dbReference type="ARBA" id="ARBA00004442"/>
    </source>
</evidence>
<keyword evidence="6" id="KW-0675">Receptor</keyword>
<evidence type="ECO:0000256" key="5">
    <source>
        <dbReference type="SAM" id="SignalP"/>
    </source>
</evidence>
<feature type="compositionally biased region" description="Low complexity" evidence="4">
    <location>
        <begin position="33"/>
        <end position="47"/>
    </location>
</feature>
<sequence>MRNRINELKLGCALAALLAGALPASAWAQAADPAAAPAPAQEAAPPAQDEDLQEADEIVVEGQLRGAVQGDIKPELSLNPADIRAYGVSSLADLITELAPQTSSGRGRGGGGPVILLNGRRISGFSELRDLPPEAIERVDILPEEAALKFGYRADQRVVNIVLRQRFRSISSEVAFGGPTGGGFTTQRGQVGVVRINRNGRVNVDMQYDGSGRLTEDERDIDSPIASTLLDAEGNVVDVRPYRTLVSPSDRLAINTVLSRNLSSKVTASVNARLESTSTRSWLGLGGVDLAVPGSNPFSATGQDEIVPRYIDGTGPLTRTVQGRTAHAGFSVNGDALPWRWSVTGNYDRVTSSAVTDGGFTGGAFEARVAANDPTANPFGIIPLDQVRILPGQIARSTSSVASIDGLVTGPLAQLPAGELRTSLRLTGETNDFASESFRLGVPRSGDVSRDRGSAQLNVDLPITSRRRGVLDAIGDFSLNANIEVEQLSDFGTLVTTGYGAVWSPIPQIRLIGSVTDEEGAPTAQQLGNPVLITPNVRIFDYVRGESVDISTITGGNPGLTADSRNVMKIGANVTPFSKLQFNLSADYIRSTTRNQITAFPAATAEIEEAFGERFVRDGGQLVSIDTRPVNFARAERSELRWGFNLSVPLGSTIEKRIRERRAEYERQREEAERNGTPPPPPPENMFGRRGDGQGRAPGQDGQAAAGGAPGGEGGPRRFGGSGGGGGGFRGFGGRGGMGGRAQFSLYHTVRFIDRIEIRPGLPVLDLLDGSATGNSGGNSRHQIEAQAGYSKDGYGLRLVGNWQSGTSVASGALGSGDRLDFSSLGTLGVRAFIDMGQQLRLVRDHRWLRGMRITLGVENLLDARQRVTDQNGVVPLNYQPDLLNPTGRTLRLSVRKLFF</sequence>
<feature type="signal peptide" evidence="5">
    <location>
        <begin position="1"/>
        <end position="30"/>
    </location>
</feature>
<comment type="subcellular location">
    <subcellularLocation>
        <location evidence="1">Cell outer membrane</location>
    </subcellularLocation>
</comment>
<keyword evidence="5" id="KW-0732">Signal</keyword>
<evidence type="ECO:0000256" key="4">
    <source>
        <dbReference type="SAM" id="MobiDB-lite"/>
    </source>
</evidence>
<dbReference type="SUPFAM" id="SSF56935">
    <property type="entry name" value="Porins"/>
    <property type="match status" value="1"/>
</dbReference>
<keyword evidence="3" id="KW-0998">Cell outer membrane</keyword>
<accession>A0ABV0BF16</accession>
<evidence type="ECO:0000256" key="2">
    <source>
        <dbReference type="ARBA" id="ARBA00023136"/>
    </source>
</evidence>
<feature type="region of interest" description="Disordered" evidence="4">
    <location>
        <begin position="662"/>
        <end position="734"/>
    </location>
</feature>
<name>A0ABV0BF16_9SPHN</name>
<organism evidence="6 7">
    <name type="scientific">Sphingomonas rustica</name>
    <dbReference type="NCBI Taxonomy" id="3103142"/>
    <lineage>
        <taxon>Bacteria</taxon>
        <taxon>Pseudomonadati</taxon>
        <taxon>Pseudomonadota</taxon>
        <taxon>Alphaproteobacteria</taxon>
        <taxon>Sphingomonadales</taxon>
        <taxon>Sphingomonadaceae</taxon>
        <taxon>Sphingomonas</taxon>
    </lineage>
</organism>
<dbReference type="PANTHER" id="PTHR47234">
    <property type="match status" value="1"/>
</dbReference>
<dbReference type="Gene3D" id="2.170.130.10">
    <property type="entry name" value="TonB-dependent receptor, plug domain"/>
    <property type="match status" value="1"/>
</dbReference>
<dbReference type="EMBL" id="JBDIZK010000009">
    <property type="protein sequence ID" value="MEN3748675.1"/>
    <property type="molecule type" value="Genomic_DNA"/>
</dbReference>
<dbReference type="Gene3D" id="2.40.170.20">
    <property type="entry name" value="TonB-dependent receptor, beta-barrel domain"/>
    <property type="match status" value="2"/>
</dbReference>
<comment type="caution">
    <text evidence="6">The sequence shown here is derived from an EMBL/GenBank/DDBJ whole genome shotgun (WGS) entry which is preliminary data.</text>
</comment>
<feature type="chain" id="PRO_5045453097" evidence="5">
    <location>
        <begin position="31"/>
        <end position="900"/>
    </location>
</feature>